<dbReference type="Gene3D" id="3.40.50.720">
    <property type="entry name" value="NAD(P)-binding Rossmann-like Domain"/>
    <property type="match status" value="1"/>
</dbReference>
<keyword evidence="6" id="KW-1185">Reference proteome</keyword>
<protein>
    <submittedName>
        <fullName evidence="5">Nucleoside-diphosphate sugar epimerase</fullName>
    </submittedName>
</protein>
<sequence>MNILIAGASGLIGQELIHGLSQEHHFTVLGRHKDLLRQVFSGQFVSVSWDELDTLDASQFDAVMNLSGLNISASRWTPKIKEEIISSRVETTQRLVRWIIKQKANPHFYCANAVGIYGMQENGEQTVLSEDTSIDFSHPKDFLSEVGIRWQQALEEAEAAGLAVTSTRFGVVLKKGQGMLGKLYPSFISGFGSVIGNGKQFISWVGSKDVVNAYRFLLNHPQITGAVNITSPNPCMQKDFAKAYAKSLHRPLLLMTPAFVIHFLFGEMGDCLINHGQQVIPKRLLDEGFTFQYPTIEMALEYEATAKDMA</sequence>
<dbReference type="OrthoDB" id="9801773at2"/>
<dbReference type="EMBL" id="UGOG01000001">
    <property type="protein sequence ID" value="STX61958.1"/>
    <property type="molecule type" value="Genomic_DNA"/>
</dbReference>
<evidence type="ECO:0000313" key="4">
    <source>
        <dbReference type="EMBL" id="KTD35352.1"/>
    </source>
</evidence>
<dbReference type="RefSeq" id="WP_028384089.1">
    <property type="nucleotide sequence ID" value="NZ_CAAAJG010000002.1"/>
</dbReference>
<evidence type="ECO:0000313" key="7">
    <source>
        <dbReference type="Proteomes" id="UP000254040"/>
    </source>
</evidence>
<evidence type="ECO:0000313" key="6">
    <source>
        <dbReference type="Proteomes" id="UP000054985"/>
    </source>
</evidence>
<dbReference type="SUPFAM" id="SSF51735">
    <property type="entry name" value="NAD(P)-binding Rossmann-fold domains"/>
    <property type="match status" value="1"/>
</dbReference>
<name>A0A378JX30_9GAMM</name>
<dbReference type="Pfam" id="PF01370">
    <property type="entry name" value="Epimerase"/>
    <property type="match status" value="1"/>
</dbReference>
<proteinExistence type="inferred from homology"/>
<accession>A0A378JX30</accession>
<dbReference type="Pfam" id="PF08338">
    <property type="entry name" value="DUF1731"/>
    <property type="match status" value="1"/>
</dbReference>
<feature type="domain" description="DUF1731" evidence="3">
    <location>
        <begin position="256"/>
        <end position="301"/>
    </location>
</feature>
<evidence type="ECO:0000313" key="5">
    <source>
        <dbReference type="EMBL" id="STX61958.1"/>
    </source>
</evidence>
<dbReference type="Proteomes" id="UP000054985">
    <property type="component" value="Unassembled WGS sequence"/>
</dbReference>
<dbReference type="AlphaFoldDB" id="A0A378JX30"/>
<dbReference type="Proteomes" id="UP000254040">
    <property type="component" value="Unassembled WGS sequence"/>
</dbReference>
<evidence type="ECO:0000256" key="1">
    <source>
        <dbReference type="ARBA" id="ARBA00009353"/>
    </source>
</evidence>
<comment type="similarity">
    <text evidence="1">Belongs to the NAD(P)-dependent epimerase/dehydratase family. SDR39U1 subfamily.</text>
</comment>
<reference evidence="4 6" key="1">
    <citation type="submission" date="2015-11" db="EMBL/GenBank/DDBJ databases">
        <title>Genomic analysis of 38 Legionella species identifies large and diverse effector repertoires.</title>
        <authorList>
            <person name="Burstein D."/>
            <person name="Amaro F."/>
            <person name="Zusman T."/>
            <person name="Lifshitz Z."/>
            <person name="Cohen O."/>
            <person name="Gilbert J.A."/>
            <person name="Pupko T."/>
            <person name="Shuman H.A."/>
            <person name="Segal G."/>
        </authorList>
    </citation>
    <scope>NUCLEOTIDE SEQUENCE [LARGE SCALE GENOMIC DNA]</scope>
    <source>
        <strain evidence="4 6">ATCC 43877</strain>
    </source>
</reference>
<gene>
    <name evidence="4" type="ORF">Lmor_0799</name>
    <name evidence="5" type="ORF">NCTC12239_00876</name>
</gene>
<dbReference type="PANTHER" id="PTHR11092">
    <property type="entry name" value="SUGAR NUCLEOTIDE EPIMERASE RELATED"/>
    <property type="match status" value="1"/>
</dbReference>
<dbReference type="STRING" id="39962.Lmor_0799"/>
<organism evidence="5 7">
    <name type="scientific">Legionella moravica</name>
    <dbReference type="NCBI Taxonomy" id="39962"/>
    <lineage>
        <taxon>Bacteria</taxon>
        <taxon>Pseudomonadati</taxon>
        <taxon>Pseudomonadota</taxon>
        <taxon>Gammaproteobacteria</taxon>
        <taxon>Legionellales</taxon>
        <taxon>Legionellaceae</taxon>
        <taxon>Legionella</taxon>
    </lineage>
</organism>
<dbReference type="NCBIfam" id="TIGR01777">
    <property type="entry name" value="yfcH"/>
    <property type="match status" value="1"/>
</dbReference>
<reference evidence="5 7" key="2">
    <citation type="submission" date="2018-06" db="EMBL/GenBank/DDBJ databases">
        <authorList>
            <consortium name="Pathogen Informatics"/>
            <person name="Doyle S."/>
        </authorList>
    </citation>
    <scope>NUCLEOTIDE SEQUENCE [LARGE SCALE GENOMIC DNA]</scope>
    <source>
        <strain evidence="5 7">NCTC12239</strain>
    </source>
</reference>
<dbReference type="InterPro" id="IPR036291">
    <property type="entry name" value="NAD(P)-bd_dom_sf"/>
</dbReference>
<dbReference type="InterPro" id="IPR010099">
    <property type="entry name" value="SDR39U1"/>
</dbReference>
<dbReference type="InterPro" id="IPR013549">
    <property type="entry name" value="DUF1731"/>
</dbReference>
<dbReference type="EMBL" id="LNYN01000014">
    <property type="protein sequence ID" value="KTD35352.1"/>
    <property type="molecule type" value="Genomic_DNA"/>
</dbReference>
<evidence type="ECO:0000259" key="3">
    <source>
        <dbReference type="Pfam" id="PF08338"/>
    </source>
</evidence>
<dbReference type="PANTHER" id="PTHR11092:SF0">
    <property type="entry name" value="EPIMERASE FAMILY PROTEIN SDR39U1"/>
    <property type="match status" value="1"/>
</dbReference>
<dbReference type="InterPro" id="IPR001509">
    <property type="entry name" value="Epimerase_deHydtase"/>
</dbReference>
<feature type="domain" description="NAD-dependent epimerase/dehydratase" evidence="2">
    <location>
        <begin position="3"/>
        <end position="228"/>
    </location>
</feature>
<evidence type="ECO:0000259" key="2">
    <source>
        <dbReference type="Pfam" id="PF01370"/>
    </source>
</evidence>